<evidence type="ECO:0000259" key="12">
    <source>
        <dbReference type="Pfam" id="PF19303"/>
    </source>
</evidence>
<evidence type="ECO:0000256" key="6">
    <source>
        <dbReference type="ARBA" id="ARBA00022917"/>
    </source>
</evidence>
<evidence type="ECO:0000256" key="7">
    <source>
        <dbReference type="ARBA" id="ARBA00023146"/>
    </source>
</evidence>
<dbReference type="InterPro" id="IPR041872">
    <property type="entry name" value="Anticodon_Met"/>
</dbReference>
<keyword evidence="7 10" id="KW-0030">Aminoacyl-tRNA synthetase</keyword>
<dbReference type="CDD" id="cd07957">
    <property type="entry name" value="Anticodon_Ia_Met"/>
    <property type="match status" value="1"/>
</dbReference>
<dbReference type="GO" id="GO:0005739">
    <property type="term" value="C:mitochondrion"/>
    <property type="evidence" value="ECO:0007669"/>
    <property type="project" value="UniProtKB-ARBA"/>
</dbReference>
<dbReference type="EC" id="6.1.1.10" evidence="2"/>
<name>A0A077X511_9FUNG</name>
<dbReference type="HAMAP" id="MF_01228">
    <property type="entry name" value="Met_tRNA_synth_type2"/>
    <property type="match status" value="1"/>
</dbReference>
<dbReference type="Gene3D" id="3.40.50.620">
    <property type="entry name" value="HUPs"/>
    <property type="match status" value="1"/>
</dbReference>
<dbReference type="PANTHER" id="PTHR43326">
    <property type="entry name" value="METHIONYL-TRNA SYNTHETASE"/>
    <property type="match status" value="1"/>
</dbReference>
<dbReference type="Gene3D" id="1.10.730.10">
    <property type="entry name" value="Isoleucyl-tRNA Synthetase, Domain 1"/>
    <property type="match status" value="1"/>
</dbReference>
<feature type="domain" description="Methionyl/Leucyl tRNA synthetase" evidence="11">
    <location>
        <begin position="29"/>
        <end position="392"/>
    </location>
</feature>
<dbReference type="InterPro" id="IPR033911">
    <property type="entry name" value="MetRS_core"/>
</dbReference>
<evidence type="ECO:0000256" key="8">
    <source>
        <dbReference type="ARBA" id="ARBA00047364"/>
    </source>
</evidence>
<dbReference type="OrthoDB" id="24670at2759"/>
<dbReference type="Pfam" id="PF19303">
    <property type="entry name" value="Anticodon_3"/>
    <property type="match status" value="1"/>
</dbReference>
<reference evidence="13" key="1">
    <citation type="journal article" date="2014" name="Genome Announc.">
        <title>De novo whole-genome sequence and genome annotation of Lichtheimia ramosa.</title>
        <authorList>
            <person name="Linde J."/>
            <person name="Schwartze V."/>
            <person name="Binder U."/>
            <person name="Lass-Florl C."/>
            <person name="Voigt K."/>
            <person name="Horn F."/>
        </authorList>
    </citation>
    <scope>NUCLEOTIDE SEQUENCE</scope>
    <source>
        <strain evidence="13">JMRC FSU:6197</strain>
    </source>
</reference>
<evidence type="ECO:0000256" key="3">
    <source>
        <dbReference type="ARBA" id="ARBA00022598"/>
    </source>
</evidence>
<evidence type="ECO:0000256" key="4">
    <source>
        <dbReference type="ARBA" id="ARBA00022741"/>
    </source>
</evidence>
<dbReference type="AlphaFoldDB" id="A0A077X511"/>
<evidence type="ECO:0000256" key="5">
    <source>
        <dbReference type="ARBA" id="ARBA00022840"/>
    </source>
</evidence>
<keyword evidence="4 10" id="KW-0547">Nucleotide-binding</keyword>
<dbReference type="PRINTS" id="PR01041">
    <property type="entry name" value="TRNASYNTHMET"/>
</dbReference>
<organism evidence="13">
    <name type="scientific">Lichtheimia ramosa</name>
    <dbReference type="NCBI Taxonomy" id="688394"/>
    <lineage>
        <taxon>Eukaryota</taxon>
        <taxon>Fungi</taxon>
        <taxon>Fungi incertae sedis</taxon>
        <taxon>Mucoromycota</taxon>
        <taxon>Mucoromycotina</taxon>
        <taxon>Mucoromycetes</taxon>
        <taxon>Mucorales</taxon>
        <taxon>Lichtheimiaceae</taxon>
        <taxon>Lichtheimia</taxon>
    </lineage>
</organism>
<keyword evidence="6 10" id="KW-0648">Protein biosynthesis</keyword>
<dbReference type="GO" id="GO:0005524">
    <property type="term" value="F:ATP binding"/>
    <property type="evidence" value="ECO:0007669"/>
    <property type="project" value="UniProtKB-KW"/>
</dbReference>
<dbReference type="SUPFAM" id="SSF47323">
    <property type="entry name" value="Anticodon-binding domain of a subclass of class I aminoacyl-tRNA synthetases"/>
    <property type="match status" value="1"/>
</dbReference>
<comment type="similarity">
    <text evidence="1 10">Belongs to the class-I aminoacyl-tRNA synthetase family.</text>
</comment>
<dbReference type="GO" id="GO:0004825">
    <property type="term" value="F:methionine-tRNA ligase activity"/>
    <property type="evidence" value="ECO:0007669"/>
    <property type="project" value="UniProtKB-EC"/>
</dbReference>
<keyword evidence="3 10" id="KW-0436">Ligase</keyword>
<dbReference type="InterPro" id="IPR014758">
    <property type="entry name" value="Met-tRNA_synth"/>
</dbReference>
<protein>
    <recommendedName>
        <fullName evidence="9">Probable methionine--tRNA ligase, mitochondrial</fullName>
        <ecNumber evidence="2">6.1.1.10</ecNumber>
    </recommendedName>
</protein>
<dbReference type="GO" id="GO:0006431">
    <property type="term" value="P:methionyl-tRNA aminoacylation"/>
    <property type="evidence" value="ECO:0007669"/>
    <property type="project" value="InterPro"/>
</dbReference>
<gene>
    <name evidence="13" type="ORF">LRAMOSA06407</name>
</gene>
<dbReference type="CDD" id="cd00814">
    <property type="entry name" value="MetRS_core"/>
    <property type="match status" value="1"/>
</dbReference>
<dbReference type="InterPro" id="IPR014729">
    <property type="entry name" value="Rossmann-like_a/b/a_fold"/>
</dbReference>
<dbReference type="PANTHER" id="PTHR43326:SF1">
    <property type="entry name" value="METHIONINE--TRNA LIGASE, MITOCHONDRIAL"/>
    <property type="match status" value="1"/>
</dbReference>
<proteinExistence type="inferred from homology"/>
<dbReference type="InterPro" id="IPR009080">
    <property type="entry name" value="tRNAsynth_Ia_anticodon-bd"/>
</dbReference>
<keyword evidence="5 10" id="KW-0067">ATP-binding</keyword>
<dbReference type="FunFam" id="2.170.220.10:FF:000001">
    <property type="entry name" value="methionine--tRNA ligase, mitochondrial"/>
    <property type="match status" value="1"/>
</dbReference>
<sequence>MSLQRIRPLSQLASFYLRSQCRSTHSKAYVTTPIYYVNAVPHIGHLYSSVLADTLTRYYALKGADAYLCTGTDEHGLKIQQAAAKNNVSPVELCNKVSESFKALCNAANVNYTTFMRTTDENHKRTVAALWGELEKNGYIYKGKHEGWYAVSDEAFYASNQVQEVVDEKTGEKYMVAIESGQRVEWTNEENYKFKLSAFQDKLLEWIDSNPTAIVPSNRRNEVVSWVKSGLADLSVSRLRSRLDWGIPVPSDHDHTIYVWLDALTNYLTAAGYPWKNPSDNKIWPADIHVVGKDIVRFHAIYWPAFLMAANLPLPKQILAHAHWTMNKQKMSKSKGNVVDPFELMDTYGADAVRYFLVRDGGLADDGDFSESNMIKRYKDLAGQLGNLLSRSTGRALNPDAMVPAAPQGSIDSRDQVLHNKLAQVTGEFEQAFEAREFNKALSTVFDLLSEANKHFTDNEPWVLAKDPSQKQRLDQVIYYAIESCRVAGTLLQPVMPIKMNELLSRIGVDEDKRTLKYAATRSIDARPLGPASSVLFPRLKK</sequence>
<dbReference type="EMBL" id="LK023386">
    <property type="protein sequence ID" value="CDS14237.1"/>
    <property type="molecule type" value="Genomic_DNA"/>
</dbReference>
<evidence type="ECO:0000259" key="11">
    <source>
        <dbReference type="Pfam" id="PF09334"/>
    </source>
</evidence>
<dbReference type="SUPFAM" id="SSF52374">
    <property type="entry name" value="Nucleotidylyl transferase"/>
    <property type="match status" value="1"/>
</dbReference>
<comment type="catalytic activity">
    <reaction evidence="8">
        <text>tRNA(Met) + L-methionine + ATP = L-methionyl-tRNA(Met) + AMP + diphosphate</text>
        <dbReference type="Rhea" id="RHEA:13481"/>
        <dbReference type="Rhea" id="RHEA-COMP:9667"/>
        <dbReference type="Rhea" id="RHEA-COMP:9698"/>
        <dbReference type="ChEBI" id="CHEBI:30616"/>
        <dbReference type="ChEBI" id="CHEBI:33019"/>
        <dbReference type="ChEBI" id="CHEBI:57844"/>
        <dbReference type="ChEBI" id="CHEBI:78442"/>
        <dbReference type="ChEBI" id="CHEBI:78530"/>
        <dbReference type="ChEBI" id="CHEBI:456215"/>
        <dbReference type="EC" id="6.1.1.10"/>
    </reaction>
</comment>
<feature type="domain" description="Methionyl-tRNA synthetase anticodon-binding" evidence="12">
    <location>
        <begin position="409"/>
        <end position="514"/>
    </location>
</feature>
<evidence type="ECO:0000313" key="13">
    <source>
        <dbReference type="EMBL" id="CDS14237.1"/>
    </source>
</evidence>
<dbReference type="NCBIfam" id="TIGR00398">
    <property type="entry name" value="metG"/>
    <property type="match status" value="1"/>
</dbReference>
<dbReference type="Gene3D" id="2.170.220.10">
    <property type="match status" value="1"/>
</dbReference>
<evidence type="ECO:0000256" key="2">
    <source>
        <dbReference type="ARBA" id="ARBA00012838"/>
    </source>
</evidence>
<accession>A0A077X511</accession>
<dbReference type="InterPro" id="IPR023457">
    <property type="entry name" value="Met-tRNA_synth_2"/>
</dbReference>
<evidence type="ECO:0000256" key="9">
    <source>
        <dbReference type="ARBA" id="ARBA00068817"/>
    </source>
</evidence>
<evidence type="ECO:0000256" key="10">
    <source>
        <dbReference type="RuleBase" id="RU363039"/>
    </source>
</evidence>
<evidence type="ECO:0000256" key="1">
    <source>
        <dbReference type="ARBA" id="ARBA00005594"/>
    </source>
</evidence>
<dbReference type="InterPro" id="IPR015413">
    <property type="entry name" value="Methionyl/Leucyl_tRNA_Synth"/>
</dbReference>
<dbReference type="Pfam" id="PF09334">
    <property type="entry name" value="tRNA-synt_1g"/>
    <property type="match status" value="1"/>
</dbReference>